<dbReference type="EMBL" id="FCQH01000014">
    <property type="protein sequence ID" value="CVL03570.1"/>
    <property type="molecule type" value="Genomic_DNA"/>
</dbReference>
<dbReference type="SUPFAM" id="SSF48403">
    <property type="entry name" value="Ankyrin repeat"/>
    <property type="match status" value="1"/>
</dbReference>
<dbReference type="Gene3D" id="1.25.40.20">
    <property type="entry name" value="Ankyrin repeat-containing domain"/>
    <property type="match status" value="1"/>
</dbReference>
<gene>
    <name evidence="1" type="ORF">FMAN_15125</name>
</gene>
<protein>
    <submittedName>
        <fullName evidence="1">Uncharacterized protein</fullName>
    </submittedName>
</protein>
<accession>A0A1L7TY93</accession>
<sequence>MSTLLACCDDLTRHAYQGSPHTPSRNIEALKEFPQIAGNFGFNPLSQAILTEEEETVQFLVKQYPSYMREVDYCGRSPVHIAIQVGNPNLLSIILEAADPDILNCTDNIQLYPIDYAMFKSSQKQDNDAYKMVDLLLESSSVLFQHSLDMGLESHCLRTKTSIIQHLAQRRNSLELLAATTLPTEEIKELGLCQGKTLDRNAANVQSCLTARSCNIEKSIMVFEQDKLTHASKRPKSIYEYICDRETAEIALSNGFSREHAFIDVFRSIVESVIQGKCYGRPDLSYIDWIVDDGVDIASDVPLDLVPGVTPCTTWAHYLMASFGNGLRWNWVAYDILPLKVSKVTFSDAAYGESQCHCSLKGCTPLIRFLEGLGWRTWSFEGLQTLMDRLTKLSESLQALLPDIGGAYSWVYPAVLRYLTFSALGLRHTCYGLENMGSIPVWESDDIEEIHDEDSAFLQLLEDLVEEFEIRSGSISSSDRSSFIRDVWAPKIQGNLEETNRRELTEKNLRHAEDCGVV</sequence>
<dbReference type="VEuPathDB" id="FungiDB:FMAN_15125"/>
<comment type="caution">
    <text evidence="1">The sequence shown here is derived from an EMBL/GenBank/DDBJ whole genome shotgun (WGS) entry which is preliminary data.</text>
</comment>
<organism evidence="1 2">
    <name type="scientific">Fusarium mangiferae</name>
    <name type="common">Mango malformation disease fungus</name>
    <dbReference type="NCBI Taxonomy" id="192010"/>
    <lineage>
        <taxon>Eukaryota</taxon>
        <taxon>Fungi</taxon>
        <taxon>Dikarya</taxon>
        <taxon>Ascomycota</taxon>
        <taxon>Pezizomycotina</taxon>
        <taxon>Sordariomycetes</taxon>
        <taxon>Hypocreomycetidae</taxon>
        <taxon>Hypocreales</taxon>
        <taxon>Nectriaceae</taxon>
        <taxon>Fusarium</taxon>
        <taxon>Fusarium fujikuroi species complex</taxon>
    </lineage>
</organism>
<dbReference type="Pfam" id="PF00023">
    <property type="entry name" value="Ank"/>
    <property type="match status" value="1"/>
</dbReference>
<dbReference type="InterPro" id="IPR002110">
    <property type="entry name" value="Ankyrin_rpt"/>
</dbReference>
<name>A0A1L7TY93_FUSMA</name>
<reference evidence="2" key="1">
    <citation type="journal article" date="2016" name="Genome Biol. Evol.">
        <title>Comparative 'omics' of the Fusarium fujikuroi species complex highlights differences in genetic potential and metabolite synthesis.</title>
        <authorList>
            <person name="Niehaus E.-M."/>
            <person name="Muensterkoetter M."/>
            <person name="Proctor R.H."/>
            <person name="Brown D.W."/>
            <person name="Sharon A."/>
            <person name="Idan Y."/>
            <person name="Oren-Young L."/>
            <person name="Sieber C.M."/>
            <person name="Novak O."/>
            <person name="Pencik A."/>
            <person name="Tarkowska D."/>
            <person name="Hromadova K."/>
            <person name="Freeman S."/>
            <person name="Maymon M."/>
            <person name="Elazar M."/>
            <person name="Youssef S.A."/>
            <person name="El-Shabrawy E.S.M."/>
            <person name="Shalaby A.B.A."/>
            <person name="Houterman P."/>
            <person name="Brock N.L."/>
            <person name="Burkhardt I."/>
            <person name="Tsavkelova E.A."/>
            <person name="Dickschat J.S."/>
            <person name="Galuszka P."/>
            <person name="Gueldener U."/>
            <person name="Tudzynski B."/>
        </authorList>
    </citation>
    <scope>NUCLEOTIDE SEQUENCE [LARGE SCALE GENOMIC DNA]</scope>
    <source>
        <strain evidence="2">MRC7560</strain>
    </source>
</reference>
<dbReference type="GeneID" id="65094368"/>
<dbReference type="InterPro" id="IPR036770">
    <property type="entry name" value="Ankyrin_rpt-contain_sf"/>
</dbReference>
<dbReference type="RefSeq" id="XP_041688205.1">
    <property type="nucleotide sequence ID" value="XM_041822535.1"/>
</dbReference>
<dbReference type="Proteomes" id="UP000184255">
    <property type="component" value="Unassembled WGS sequence"/>
</dbReference>
<proteinExistence type="predicted"/>
<dbReference type="AlphaFoldDB" id="A0A1L7TY93"/>
<keyword evidence="2" id="KW-1185">Reference proteome</keyword>
<evidence type="ECO:0000313" key="2">
    <source>
        <dbReference type="Proteomes" id="UP000184255"/>
    </source>
</evidence>
<evidence type="ECO:0000313" key="1">
    <source>
        <dbReference type="EMBL" id="CVL03570.1"/>
    </source>
</evidence>